<dbReference type="Proteomes" id="UP000009875">
    <property type="component" value="Unassembled WGS sequence"/>
</dbReference>
<dbReference type="Gene3D" id="2.170.130.30">
    <property type="match status" value="1"/>
</dbReference>
<evidence type="ECO:0000256" key="1">
    <source>
        <dbReference type="SAM" id="MobiDB-lite"/>
    </source>
</evidence>
<keyword evidence="2" id="KW-0732">Signal</keyword>
<feature type="signal peptide" evidence="2">
    <location>
        <begin position="1"/>
        <end position="21"/>
    </location>
</feature>
<evidence type="ECO:0000259" key="3">
    <source>
        <dbReference type="Pfam" id="PF14478"/>
    </source>
</evidence>
<dbReference type="STRING" id="883081.HMPREF9698_01181"/>
<dbReference type="AlphaFoldDB" id="K9E7D8"/>
<comment type="caution">
    <text evidence="4">The sequence shown here is derived from an EMBL/GenBank/DDBJ whole genome shotgun (WGS) entry which is preliminary data.</text>
</comment>
<dbReference type="InterPro" id="IPR027954">
    <property type="entry name" value="Transcobalamin-like_C"/>
</dbReference>
<feature type="region of interest" description="Disordered" evidence="1">
    <location>
        <begin position="26"/>
        <end position="46"/>
    </location>
</feature>
<evidence type="ECO:0000313" key="5">
    <source>
        <dbReference type="Proteomes" id="UP000009875"/>
    </source>
</evidence>
<evidence type="ECO:0000313" key="4">
    <source>
        <dbReference type="EMBL" id="EKU93104.1"/>
    </source>
</evidence>
<feature type="chain" id="PRO_5039153915" description="Transcobalamin-like C-terminal domain-containing protein" evidence="2">
    <location>
        <begin position="22"/>
        <end position="137"/>
    </location>
</feature>
<feature type="domain" description="Transcobalamin-like C-terminal" evidence="3">
    <location>
        <begin position="74"/>
        <end position="137"/>
    </location>
</feature>
<feature type="compositionally biased region" description="Acidic residues" evidence="1">
    <location>
        <begin position="28"/>
        <end position="39"/>
    </location>
</feature>
<dbReference type="RefSeq" id="WP_003778704.1">
    <property type="nucleotide sequence ID" value="NZ_JH992961.1"/>
</dbReference>
<dbReference type="EMBL" id="AGXA01000025">
    <property type="protein sequence ID" value="EKU93104.1"/>
    <property type="molecule type" value="Genomic_DNA"/>
</dbReference>
<dbReference type="Pfam" id="PF14478">
    <property type="entry name" value="DUF4430"/>
    <property type="match status" value="1"/>
</dbReference>
<accession>K9E7D8</accession>
<proteinExistence type="predicted"/>
<organism evidence="4 5">
    <name type="scientific">Alloiococcus otitis ATCC 51267</name>
    <dbReference type="NCBI Taxonomy" id="883081"/>
    <lineage>
        <taxon>Bacteria</taxon>
        <taxon>Bacillati</taxon>
        <taxon>Bacillota</taxon>
        <taxon>Bacilli</taxon>
        <taxon>Lactobacillales</taxon>
        <taxon>Carnobacteriaceae</taxon>
        <taxon>Alloiococcus</taxon>
    </lineage>
</organism>
<dbReference type="PROSITE" id="PS51257">
    <property type="entry name" value="PROKAR_LIPOPROTEIN"/>
    <property type="match status" value="1"/>
</dbReference>
<reference evidence="4 5" key="1">
    <citation type="submission" date="2012-09" db="EMBL/GenBank/DDBJ databases">
        <title>The Genome Sequence of Alloiococcus otitis ATCC 51267.</title>
        <authorList>
            <consortium name="The Broad Institute Genome Sequencing Platform"/>
            <person name="Earl A."/>
            <person name="Ward D."/>
            <person name="Feldgarden M."/>
            <person name="Gevers D."/>
            <person name="Huys G."/>
            <person name="Walker B."/>
            <person name="Young S.K."/>
            <person name="Zeng Q."/>
            <person name="Gargeya S."/>
            <person name="Fitzgerald M."/>
            <person name="Haas B."/>
            <person name="Abouelleil A."/>
            <person name="Alvarado L."/>
            <person name="Arachchi H.M."/>
            <person name="Berlin A.M."/>
            <person name="Chapman S.B."/>
            <person name="Goldberg J."/>
            <person name="Griggs A."/>
            <person name="Gujja S."/>
            <person name="Hansen M."/>
            <person name="Howarth C."/>
            <person name="Imamovic A."/>
            <person name="Larimer J."/>
            <person name="McCowen C."/>
            <person name="Montmayeur A."/>
            <person name="Murphy C."/>
            <person name="Neiman D."/>
            <person name="Pearson M."/>
            <person name="Priest M."/>
            <person name="Roberts A."/>
            <person name="Saif S."/>
            <person name="Shea T."/>
            <person name="Sisk P."/>
            <person name="Sykes S."/>
            <person name="Wortman J."/>
            <person name="Nusbaum C."/>
            <person name="Birren B."/>
        </authorList>
    </citation>
    <scope>NUCLEOTIDE SEQUENCE [LARGE SCALE GENOMIC DNA]</scope>
    <source>
        <strain evidence="4 5">ATCC 51267</strain>
    </source>
</reference>
<evidence type="ECO:0000256" key="2">
    <source>
        <dbReference type="SAM" id="SignalP"/>
    </source>
</evidence>
<keyword evidence="5" id="KW-1185">Reference proteome</keyword>
<dbReference type="HOGENOM" id="CLU_111954_1_0_9"/>
<gene>
    <name evidence="4" type="ORF">HMPREF9698_01181</name>
</gene>
<sequence>MKFGKKSQLPFFLILSLTLVACGNANNPEEDPELEEANSEPEISQEVPIQIRVQVDGQDQADLSKSLELEEEASLREVMDEYYQIKEENGYLVELEGIEHDPSKDKYWLFYVNDELAEFTMDEYMLDANDQIDWRLE</sequence>
<dbReference type="OrthoDB" id="2870483at2"/>
<protein>
    <recommendedName>
        <fullName evidence="3">Transcobalamin-like C-terminal domain-containing protein</fullName>
    </recommendedName>
</protein>
<name>K9E7D8_9LACT</name>